<dbReference type="CDD" id="cd00090">
    <property type="entry name" value="HTH_ARSR"/>
    <property type="match status" value="1"/>
</dbReference>
<keyword evidence="1" id="KW-0805">Transcription regulation</keyword>
<evidence type="ECO:0000313" key="5">
    <source>
        <dbReference type="EMBL" id="MBE6504346.1"/>
    </source>
</evidence>
<dbReference type="PRINTS" id="PR00598">
    <property type="entry name" value="HTHMARR"/>
</dbReference>
<dbReference type="EMBL" id="SUTE01000007">
    <property type="protein sequence ID" value="MBE6504346.1"/>
    <property type="molecule type" value="Genomic_DNA"/>
</dbReference>
<evidence type="ECO:0000256" key="3">
    <source>
        <dbReference type="ARBA" id="ARBA00023163"/>
    </source>
</evidence>
<reference evidence="5" key="1">
    <citation type="submission" date="2019-04" db="EMBL/GenBank/DDBJ databases">
        <title>Evolution of Biomass-Degrading Anaerobic Consortia Revealed by Metagenomics.</title>
        <authorList>
            <person name="Peng X."/>
        </authorList>
    </citation>
    <scope>NUCLEOTIDE SEQUENCE</scope>
    <source>
        <strain evidence="5">SIG12</strain>
    </source>
</reference>
<dbReference type="GO" id="GO:0003677">
    <property type="term" value="F:DNA binding"/>
    <property type="evidence" value="ECO:0007669"/>
    <property type="project" value="UniProtKB-KW"/>
</dbReference>
<organism evidence="5 6">
    <name type="scientific">Methanobrevibacter millerae</name>
    <dbReference type="NCBI Taxonomy" id="230361"/>
    <lineage>
        <taxon>Archaea</taxon>
        <taxon>Methanobacteriati</taxon>
        <taxon>Methanobacteriota</taxon>
        <taxon>Methanomada group</taxon>
        <taxon>Methanobacteria</taxon>
        <taxon>Methanobacteriales</taxon>
        <taxon>Methanobacteriaceae</taxon>
        <taxon>Methanobrevibacter</taxon>
    </lineage>
</organism>
<dbReference type="AlphaFoldDB" id="A0A8T3VDJ6"/>
<proteinExistence type="predicted"/>
<keyword evidence="3" id="KW-0804">Transcription</keyword>
<dbReference type="Pfam" id="PF01047">
    <property type="entry name" value="MarR"/>
    <property type="match status" value="1"/>
</dbReference>
<dbReference type="Gene3D" id="1.10.10.10">
    <property type="entry name" value="Winged helix-like DNA-binding domain superfamily/Winged helix DNA-binding domain"/>
    <property type="match status" value="1"/>
</dbReference>
<protein>
    <submittedName>
        <fullName evidence="5">MarR family transcriptional regulator</fullName>
    </submittedName>
</protein>
<dbReference type="SUPFAM" id="SSF46785">
    <property type="entry name" value="Winged helix' DNA-binding domain"/>
    <property type="match status" value="1"/>
</dbReference>
<gene>
    <name evidence="5" type="ORF">E7Z73_01190</name>
</gene>
<accession>A0A8T3VDJ6</accession>
<dbReference type="PROSITE" id="PS50995">
    <property type="entry name" value="HTH_MARR_2"/>
    <property type="match status" value="1"/>
</dbReference>
<evidence type="ECO:0000313" key="6">
    <source>
        <dbReference type="Proteomes" id="UP000762703"/>
    </source>
</evidence>
<comment type="caution">
    <text evidence="5">The sequence shown here is derived from an EMBL/GenBank/DDBJ whole genome shotgun (WGS) entry which is preliminary data.</text>
</comment>
<dbReference type="InterPro" id="IPR036390">
    <property type="entry name" value="WH_DNA-bd_sf"/>
</dbReference>
<dbReference type="Proteomes" id="UP000762703">
    <property type="component" value="Unassembled WGS sequence"/>
</dbReference>
<dbReference type="PANTHER" id="PTHR42756">
    <property type="entry name" value="TRANSCRIPTIONAL REGULATOR, MARR"/>
    <property type="match status" value="1"/>
</dbReference>
<evidence type="ECO:0000259" key="4">
    <source>
        <dbReference type="PROSITE" id="PS50995"/>
    </source>
</evidence>
<sequence>MLMEFSEDLPTTPFISLIYRNHAKYLNNKVEDVNLTFGLYPFLIEIYKHDGISQEELAKLLYLNESTVTRNLDKLEKKGFIKKTPQKRKKIITITDEGAKIAQKVMDYDESWDEIIKKDLSEEEYINFKKILIKICEGLI</sequence>
<dbReference type="PANTHER" id="PTHR42756:SF1">
    <property type="entry name" value="TRANSCRIPTIONAL REPRESSOR OF EMRAB OPERON"/>
    <property type="match status" value="1"/>
</dbReference>
<keyword evidence="2" id="KW-0238">DNA-binding</keyword>
<evidence type="ECO:0000256" key="2">
    <source>
        <dbReference type="ARBA" id="ARBA00023125"/>
    </source>
</evidence>
<dbReference type="InterPro" id="IPR011991">
    <property type="entry name" value="ArsR-like_HTH"/>
</dbReference>
<dbReference type="GO" id="GO:0003700">
    <property type="term" value="F:DNA-binding transcription factor activity"/>
    <property type="evidence" value="ECO:0007669"/>
    <property type="project" value="InterPro"/>
</dbReference>
<dbReference type="InterPro" id="IPR036388">
    <property type="entry name" value="WH-like_DNA-bd_sf"/>
</dbReference>
<feature type="domain" description="HTH marR-type" evidence="4">
    <location>
        <begin position="1"/>
        <end position="137"/>
    </location>
</feature>
<name>A0A8T3VDJ6_9EURY</name>
<dbReference type="SMART" id="SM00347">
    <property type="entry name" value="HTH_MARR"/>
    <property type="match status" value="1"/>
</dbReference>
<evidence type="ECO:0000256" key="1">
    <source>
        <dbReference type="ARBA" id="ARBA00023015"/>
    </source>
</evidence>
<dbReference type="InterPro" id="IPR000835">
    <property type="entry name" value="HTH_MarR-typ"/>
</dbReference>